<keyword evidence="2" id="KW-1185">Reference proteome</keyword>
<accession>A0A5K7X317</accession>
<reference evidence="2" key="1">
    <citation type="submission" date="2019-10" db="EMBL/GenBank/DDBJ databases">
        <title>Lacipirellula parvula gen. nov., sp. nov., representing a lineage of planctomycetes widespread in freshwater anoxic habitats, and description of the family Lacipirellulaceae.</title>
        <authorList>
            <person name="Dedysh S.N."/>
            <person name="Kulichevskaya I.S."/>
            <person name="Beletsky A.V."/>
            <person name="Rakitin A.L."/>
            <person name="Mardanov A.V."/>
            <person name="Ivanova A.A."/>
            <person name="Saltykova V.X."/>
            <person name="Rijpstra W.I.C."/>
            <person name="Sinninghe Damste J.S."/>
            <person name="Ravin N.V."/>
        </authorList>
    </citation>
    <scope>NUCLEOTIDE SEQUENCE [LARGE SCALE GENOMIC DNA]</scope>
    <source>
        <strain evidence="2">PX69</strain>
    </source>
</reference>
<evidence type="ECO:0000313" key="2">
    <source>
        <dbReference type="Proteomes" id="UP000326837"/>
    </source>
</evidence>
<sequence length="55" mass="6177">MHAILIELPPVDETFAFLLSCDVLLSRLHVSNRRFAAGQGRKTLSPGRGRLRCTR</sequence>
<dbReference type="EMBL" id="AP021861">
    <property type="protein sequence ID" value="BBO30735.1"/>
    <property type="molecule type" value="Genomic_DNA"/>
</dbReference>
<dbReference type="Proteomes" id="UP000326837">
    <property type="component" value="Chromosome"/>
</dbReference>
<dbReference type="AlphaFoldDB" id="A0A5K7X317"/>
<evidence type="ECO:0000313" key="1">
    <source>
        <dbReference type="EMBL" id="BBO30735.1"/>
    </source>
</evidence>
<name>A0A5K7X317_9BACT</name>
<proteinExistence type="predicted"/>
<dbReference type="KEGG" id="lpav:PLANPX_0347"/>
<organism evidence="1 2">
    <name type="scientific">Lacipirellula parvula</name>
    <dbReference type="NCBI Taxonomy" id="2650471"/>
    <lineage>
        <taxon>Bacteria</taxon>
        <taxon>Pseudomonadati</taxon>
        <taxon>Planctomycetota</taxon>
        <taxon>Planctomycetia</taxon>
        <taxon>Pirellulales</taxon>
        <taxon>Lacipirellulaceae</taxon>
        <taxon>Lacipirellula</taxon>
    </lineage>
</organism>
<protein>
    <submittedName>
        <fullName evidence="1">Uncharacterized protein</fullName>
    </submittedName>
</protein>
<gene>
    <name evidence="1" type="ORF">PLANPX_0347</name>
</gene>